<feature type="transmembrane region" description="Helical" evidence="1">
    <location>
        <begin position="6"/>
        <end position="27"/>
    </location>
</feature>
<protein>
    <submittedName>
        <fullName evidence="2">Uncharacterized protein</fullName>
    </submittedName>
</protein>
<accession>A0A3B0WCE4</accession>
<keyword evidence="1" id="KW-0472">Membrane</keyword>
<reference evidence="2" key="1">
    <citation type="submission" date="2018-06" db="EMBL/GenBank/DDBJ databases">
        <authorList>
            <person name="Zhirakovskaya E."/>
        </authorList>
    </citation>
    <scope>NUCLEOTIDE SEQUENCE</scope>
</reference>
<sequence length="47" mass="5660">MWIEYIAEIGMGLFIFLIAIHFVPFFWSKAKCIKRQKQKQPKQTTEN</sequence>
<dbReference type="EMBL" id="UOFB01000297">
    <property type="protein sequence ID" value="VAW48852.1"/>
    <property type="molecule type" value="Genomic_DNA"/>
</dbReference>
<evidence type="ECO:0000256" key="1">
    <source>
        <dbReference type="SAM" id="Phobius"/>
    </source>
</evidence>
<organism evidence="2">
    <name type="scientific">hydrothermal vent metagenome</name>
    <dbReference type="NCBI Taxonomy" id="652676"/>
    <lineage>
        <taxon>unclassified sequences</taxon>
        <taxon>metagenomes</taxon>
        <taxon>ecological metagenomes</taxon>
    </lineage>
</organism>
<gene>
    <name evidence="2" type="ORF">MNBD_GAMMA04-712</name>
</gene>
<keyword evidence="1" id="KW-0812">Transmembrane</keyword>
<name>A0A3B0WCE4_9ZZZZ</name>
<keyword evidence="1" id="KW-1133">Transmembrane helix</keyword>
<dbReference type="AlphaFoldDB" id="A0A3B0WCE4"/>
<evidence type="ECO:0000313" key="2">
    <source>
        <dbReference type="EMBL" id="VAW48852.1"/>
    </source>
</evidence>
<proteinExistence type="predicted"/>